<feature type="compositionally biased region" description="Basic and acidic residues" evidence="1">
    <location>
        <begin position="1"/>
        <end position="10"/>
    </location>
</feature>
<dbReference type="EMBL" id="FNBK01000008">
    <property type="protein sequence ID" value="SDF70623.1"/>
    <property type="molecule type" value="Genomic_DNA"/>
</dbReference>
<name>A0A1G7N997_9EURY</name>
<keyword evidence="3" id="KW-1185">Reference proteome</keyword>
<dbReference type="STRING" id="660518.SAMN05216218_108232"/>
<sequence length="97" mass="10879">MSTHTVDKPQQRGPSAEDIESLPPSAKLVLQSLHRTDGQTTSELAAEADLAERTIRYALTQLDEMGIIESRYLLSDPQTRKYILTPDDQQIADLLDR</sequence>
<reference evidence="3" key="1">
    <citation type="submission" date="2016-10" db="EMBL/GenBank/DDBJ databases">
        <authorList>
            <person name="Varghese N."/>
            <person name="Submissions S."/>
        </authorList>
    </citation>
    <scope>NUCLEOTIDE SEQUENCE [LARGE SCALE GENOMIC DNA]</scope>
    <source>
        <strain evidence="3">IBRC-M 10760</strain>
    </source>
</reference>
<dbReference type="InterPro" id="IPR036390">
    <property type="entry name" value="WH_DNA-bd_sf"/>
</dbReference>
<accession>A0A1G7N997</accession>
<dbReference type="AlphaFoldDB" id="A0A1G7N997"/>
<dbReference type="Gene3D" id="1.10.10.10">
    <property type="entry name" value="Winged helix-like DNA-binding domain superfamily/Winged helix DNA-binding domain"/>
    <property type="match status" value="1"/>
</dbReference>
<gene>
    <name evidence="2" type="ORF">SAMN05216218_108232</name>
</gene>
<dbReference type="Pfam" id="PF13412">
    <property type="entry name" value="HTH_24"/>
    <property type="match status" value="1"/>
</dbReference>
<dbReference type="SUPFAM" id="SSF46785">
    <property type="entry name" value="Winged helix' DNA-binding domain"/>
    <property type="match status" value="1"/>
</dbReference>
<evidence type="ECO:0000313" key="2">
    <source>
        <dbReference type="EMBL" id="SDF70623.1"/>
    </source>
</evidence>
<feature type="region of interest" description="Disordered" evidence="1">
    <location>
        <begin position="1"/>
        <end position="23"/>
    </location>
</feature>
<dbReference type="Proteomes" id="UP000199076">
    <property type="component" value="Unassembled WGS sequence"/>
</dbReference>
<proteinExistence type="predicted"/>
<dbReference type="RefSeq" id="WP_092692584.1">
    <property type="nucleotide sequence ID" value="NZ_FNBK01000008.1"/>
</dbReference>
<evidence type="ECO:0000256" key="1">
    <source>
        <dbReference type="SAM" id="MobiDB-lite"/>
    </source>
</evidence>
<protein>
    <submittedName>
        <fullName evidence="2">Helix-turn-helix domain-containing protein</fullName>
    </submittedName>
</protein>
<dbReference type="InterPro" id="IPR036388">
    <property type="entry name" value="WH-like_DNA-bd_sf"/>
</dbReference>
<organism evidence="2 3">
    <name type="scientific">Halorientalis regularis</name>
    <dbReference type="NCBI Taxonomy" id="660518"/>
    <lineage>
        <taxon>Archaea</taxon>
        <taxon>Methanobacteriati</taxon>
        <taxon>Methanobacteriota</taxon>
        <taxon>Stenosarchaea group</taxon>
        <taxon>Halobacteria</taxon>
        <taxon>Halobacteriales</taxon>
        <taxon>Haloarculaceae</taxon>
        <taxon>Halorientalis</taxon>
    </lineage>
</organism>
<evidence type="ECO:0000313" key="3">
    <source>
        <dbReference type="Proteomes" id="UP000199076"/>
    </source>
</evidence>